<dbReference type="PANTHER" id="PTHR32309:SF13">
    <property type="entry name" value="FERRIC ENTEROBACTIN TRANSPORT PROTEIN FEPE"/>
    <property type="match status" value="1"/>
</dbReference>
<keyword evidence="1" id="KW-1133">Transmembrane helix</keyword>
<proteinExistence type="predicted"/>
<dbReference type="PANTHER" id="PTHR32309">
    <property type="entry name" value="TYROSINE-PROTEIN KINASE"/>
    <property type="match status" value="1"/>
</dbReference>
<dbReference type="Proteomes" id="UP001597463">
    <property type="component" value="Unassembled WGS sequence"/>
</dbReference>
<keyword evidence="1" id="KW-0812">Transmembrane</keyword>
<keyword evidence="3" id="KW-1185">Reference proteome</keyword>
<sequence>MDRKSVTLLTRHGVISQIKSEWRLIASCTIFALAISVASLFIIEPRYEIKAYIDKPYGNEISELNIGRSAATGLQQYTPEQIFAYFTRRLTTDEAAQRFFLETYLPQQESLPETEAGKQALYNSFRKSVISISPPPLPPKAGFRDLYSIQIIAPTGEKAKKWIQDFLSQVSDDARHALIQDIEKSISLQIQNTERDLQEKMRTTELNRHDRQAQLAEALQVAQAVGLKEPQMTSIQPPRQDSAASYIDGSRLYARGTKSLQAELEVLKQRKDDAPFVEGLRAIQAQLNLLKEQAPSKKQFKIFHIDGEIVEPLKPMSPKKSLIIFTGLFFGLALGTLAALIRTGILQRFLSEAENSNR</sequence>
<dbReference type="RefSeq" id="WP_083526579.1">
    <property type="nucleotide sequence ID" value="NZ_BCNT01000005.1"/>
</dbReference>
<gene>
    <name evidence="2" type="ORF">ACFSW6_12660</name>
</gene>
<evidence type="ECO:0000313" key="3">
    <source>
        <dbReference type="Proteomes" id="UP001597463"/>
    </source>
</evidence>
<organism evidence="2 3">
    <name type="scientific">Comamonas terrae</name>
    <dbReference type="NCBI Taxonomy" id="673548"/>
    <lineage>
        <taxon>Bacteria</taxon>
        <taxon>Pseudomonadati</taxon>
        <taxon>Pseudomonadota</taxon>
        <taxon>Betaproteobacteria</taxon>
        <taxon>Burkholderiales</taxon>
        <taxon>Comamonadaceae</taxon>
        <taxon>Comamonas</taxon>
    </lineage>
</organism>
<keyword evidence="1" id="KW-0472">Membrane</keyword>
<feature type="transmembrane region" description="Helical" evidence="1">
    <location>
        <begin position="322"/>
        <end position="341"/>
    </location>
</feature>
<name>A0ABW5UMR6_9BURK</name>
<protein>
    <submittedName>
        <fullName evidence="2">LPS O-antigen chain length determinant protein WzzB</fullName>
    </submittedName>
</protein>
<comment type="caution">
    <text evidence="2">The sequence shown here is derived from an EMBL/GenBank/DDBJ whole genome shotgun (WGS) entry which is preliminary data.</text>
</comment>
<evidence type="ECO:0000256" key="1">
    <source>
        <dbReference type="SAM" id="Phobius"/>
    </source>
</evidence>
<accession>A0ABW5UMR6</accession>
<dbReference type="Gene3D" id="3.30.1890.10">
    <property type="entry name" value="FepE-like"/>
    <property type="match status" value="1"/>
</dbReference>
<evidence type="ECO:0000313" key="2">
    <source>
        <dbReference type="EMBL" id="MFD2754943.1"/>
    </source>
</evidence>
<reference evidence="3" key="1">
    <citation type="journal article" date="2019" name="Int. J. Syst. Evol. Microbiol.">
        <title>The Global Catalogue of Microorganisms (GCM) 10K type strain sequencing project: providing services to taxonomists for standard genome sequencing and annotation.</title>
        <authorList>
            <consortium name="The Broad Institute Genomics Platform"/>
            <consortium name="The Broad Institute Genome Sequencing Center for Infectious Disease"/>
            <person name="Wu L."/>
            <person name="Ma J."/>
        </authorList>
    </citation>
    <scope>NUCLEOTIDE SEQUENCE [LARGE SCALE GENOMIC DNA]</scope>
    <source>
        <strain evidence="3">TISTR 1906</strain>
    </source>
</reference>
<dbReference type="SUPFAM" id="SSF160355">
    <property type="entry name" value="Bacterial polysaccharide co-polymerase-like"/>
    <property type="match status" value="1"/>
</dbReference>
<dbReference type="EMBL" id="JBHUMV010000005">
    <property type="protein sequence ID" value="MFD2754943.1"/>
    <property type="molecule type" value="Genomic_DNA"/>
</dbReference>
<feature type="transmembrane region" description="Helical" evidence="1">
    <location>
        <begin position="21"/>
        <end position="43"/>
    </location>
</feature>
<dbReference type="InterPro" id="IPR050445">
    <property type="entry name" value="Bact_polysacc_biosynth/exp"/>
</dbReference>